<dbReference type="PANTHER" id="PTHR11461">
    <property type="entry name" value="SERINE PROTEASE INHIBITOR, SERPIN"/>
    <property type="match status" value="1"/>
</dbReference>
<dbReference type="PROSITE" id="PS00284">
    <property type="entry name" value="SERPIN"/>
    <property type="match status" value="1"/>
</dbReference>
<keyword evidence="5" id="KW-1185">Reference proteome</keyword>
<name>A0A7J7HEM6_CAMSI</name>
<comment type="caution">
    <text evidence="4">The sequence shown here is derived from an EMBL/GenBank/DDBJ whole genome shotgun (WGS) entry which is preliminary data.</text>
</comment>
<sequence>MANQVLLEEIKKRFKFCVVSFIIPFYVELDRCKIKRMYFGITSFLFGIKKTTTRITELQTSLSISFANGVWIDRSFGLNPSYKRILEGSYNAKAKEVDFANKVDQVINEVNSWVKNETKGLIKNLLPLGSLYDDTALLFVNALHCKGQWDQKFDKTCTRNMNFHLLDGEIVQVPFMTSKSDSHHLYRLFGGYKILSIPYHGSNFSMYFFLPNETDGLPKLVKKLKSNPGFMNQEFGLRKEDVSKLWIPRFKFSFEFEASETIMQMGLKLPFMNVGELIEIVVVGGVERSGLFLSKVFHKSCIEVNEEGTKAAASIASTYRLVSLRIPTPIFVADHPFMFMVREETSGAVLFTGVVLNPLLVA</sequence>
<dbReference type="Pfam" id="PF00079">
    <property type="entry name" value="Serpin"/>
    <property type="match status" value="1"/>
</dbReference>
<reference evidence="4 5" key="2">
    <citation type="submission" date="2020-07" db="EMBL/GenBank/DDBJ databases">
        <title>Genome assembly of wild tea tree DASZ reveals pedigree and selection history of tea varieties.</title>
        <authorList>
            <person name="Zhang W."/>
        </authorList>
    </citation>
    <scope>NUCLEOTIDE SEQUENCE [LARGE SCALE GENOMIC DNA]</scope>
    <source>
        <strain evidence="5">cv. G240</strain>
        <tissue evidence="4">Leaf</tissue>
    </source>
</reference>
<reference evidence="5" key="1">
    <citation type="journal article" date="2020" name="Nat. Commun.">
        <title>Genome assembly of wild tea tree DASZ reveals pedigree and selection history of tea varieties.</title>
        <authorList>
            <person name="Zhang W."/>
            <person name="Zhang Y."/>
            <person name="Qiu H."/>
            <person name="Guo Y."/>
            <person name="Wan H."/>
            <person name="Zhang X."/>
            <person name="Scossa F."/>
            <person name="Alseekh S."/>
            <person name="Zhang Q."/>
            <person name="Wang P."/>
            <person name="Xu L."/>
            <person name="Schmidt M.H."/>
            <person name="Jia X."/>
            <person name="Li D."/>
            <person name="Zhu A."/>
            <person name="Guo F."/>
            <person name="Chen W."/>
            <person name="Ni D."/>
            <person name="Usadel B."/>
            <person name="Fernie A.R."/>
            <person name="Wen W."/>
        </authorList>
    </citation>
    <scope>NUCLEOTIDE SEQUENCE [LARGE SCALE GENOMIC DNA]</scope>
    <source>
        <strain evidence="5">cv. G240</strain>
    </source>
</reference>
<evidence type="ECO:0000256" key="2">
    <source>
        <dbReference type="RuleBase" id="RU000411"/>
    </source>
</evidence>
<gene>
    <name evidence="4" type="ORF">HYC85_012970</name>
</gene>
<dbReference type="PANTHER" id="PTHR11461:SF340">
    <property type="entry name" value="SERPIN DOMAIN-CONTAINING PROTEIN"/>
    <property type="match status" value="1"/>
</dbReference>
<dbReference type="InterPro" id="IPR042185">
    <property type="entry name" value="Serpin_sf_2"/>
</dbReference>
<dbReference type="InterPro" id="IPR042178">
    <property type="entry name" value="Serpin_sf_1"/>
</dbReference>
<dbReference type="InterPro" id="IPR000215">
    <property type="entry name" value="Serpin_fam"/>
</dbReference>
<dbReference type="GO" id="GO:0005615">
    <property type="term" value="C:extracellular space"/>
    <property type="evidence" value="ECO:0007669"/>
    <property type="project" value="InterPro"/>
</dbReference>
<evidence type="ECO:0000313" key="4">
    <source>
        <dbReference type="EMBL" id="KAF5950977.1"/>
    </source>
</evidence>
<organism evidence="4 5">
    <name type="scientific">Camellia sinensis</name>
    <name type="common">Tea plant</name>
    <name type="synonym">Thea sinensis</name>
    <dbReference type="NCBI Taxonomy" id="4442"/>
    <lineage>
        <taxon>Eukaryota</taxon>
        <taxon>Viridiplantae</taxon>
        <taxon>Streptophyta</taxon>
        <taxon>Embryophyta</taxon>
        <taxon>Tracheophyta</taxon>
        <taxon>Spermatophyta</taxon>
        <taxon>Magnoliopsida</taxon>
        <taxon>eudicotyledons</taxon>
        <taxon>Gunneridae</taxon>
        <taxon>Pentapetalae</taxon>
        <taxon>asterids</taxon>
        <taxon>Ericales</taxon>
        <taxon>Theaceae</taxon>
        <taxon>Camellia</taxon>
    </lineage>
</organism>
<proteinExistence type="inferred from homology"/>
<dbReference type="EMBL" id="JACBKZ010000005">
    <property type="protein sequence ID" value="KAF5950977.1"/>
    <property type="molecule type" value="Genomic_DNA"/>
</dbReference>
<evidence type="ECO:0000259" key="3">
    <source>
        <dbReference type="SMART" id="SM00093"/>
    </source>
</evidence>
<dbReference type="InterPro" id="IPR023796">
    <property type="entry name" value="Serpin_dom"/>
</dbReference>
<evidence type="ECO:0000256" key="1">
    <source>
        <dbReference type="ARBA" id="ARBA00009500"/>
    </source>
</evidence>
<dbReference type="Gene3D" id="3.30.497.10">
    <property type="entry name" value="Antithrombin, subunit I, domain 2"/>
    <property type="match status" value="1"/>
</dbReference>
<feature type="domain" description="Serpin" evidence="3">
    <location>
        <begin position="4"/>
        <end position="358"/>
    </location>
</feature>
<dbReference type="CDD" id="cd02043">
    <property type="entry name" value="serpinP_plants"/>
    <property type="match status" value="1"/>
</dbReference>
<evidence type="ECO:0000313" key="5">
    <source>
        <dbReference type="Proteomes" id="UP000593564"/>
    </source>
</evidence>
<dbReference type="InterPro" id="IPR023795">
    <property type="entry name" value="Serpin_CS"/>
</dbReference>
<dbReference type="SUPFAM" id="SSF56574">
    <property type="entry name" value="Serpins"/>
    <property type="match status" value="1"/>
</dbReference>
<protein>
    <recommendedName>
        <fullName evidence="3">Serpin domain-containing protein</fullName>
    </recommendedName>
</protein>
<dbReference type="InterPro" id="IPR036186">
    <property type="entry name" value="Serpin_sf"/>
</dbReference>
<comment type="similarity">
    <text evidence="1 2">Belongs to the serpin family.</text>
</comment>
<dbReference type="Proteomes" id="UP000593564">
    <property type="component" value="Unassembled WGS sequence"/>
</dbReference>
<dbReference type="AlphaFoldDB" id="A0A7J7HEM6"/>
<accession>A0A7J7HEM6</accession>
<dbReference type="SMART" id="SM00093">
    <property type="entry name" value="SERPIN"/>
    <property type="match status" value="1"/>
</dbReference>
<dbReference type="GO" id="GO:0004867">
    <property type="term" value="F:serine-type endopeptidase inhibitor activity"/>
    <property type="evidence" value="ECO:0007669"/>
    <property type="project" value="InterPro"/>
</dbReference>
<dbReference type="Gene3D" id="2.30.39.10">
    <property type="entry name" value="Alpha-1-antitrypsin, domain 1"/>
    <property type="match status" value="1"/>
</dbReference>